<protein>
    <submittedName>
        <fullName evidence="3">Uncharacterized BCR, YitT family COG1284</fullName>
    </submittedName>
</protein>
<evidence type="ECO:0000313" key="4">
    <source>
        <dbReference type="Proteomes" id="UP000193466"/>
    </source>
</evidence>
<keyword evidence="1" id="KW-1133">Transmembrane helix</keyword>
<dbReference type="Proteomes" id="UP000193466">
    <property type="component" value="Unassembled WGS sequence"/>
</dbReference>
<evidence type="ECO:0000313" key="3">
    <source>
        <dbReference type="EMBL" id="SNU80091.1"/>
    </source>
</evidence>
<reference evidence="2 4" key="1">
    <citation type="submission" date="2017-01" db="EMBL/GenBank/DDBJ databases">
        <authorList>
            <person name="Wolfgang W.J."/>
            <person name="Cole J."/>
            <person name="Wroblewski D."/>
            <person name="Mcginnis J."/>
            <person name="Musser K.A."/>
        </authorList>
    </citation>
    <scope>NUCLEOTIDE SEQUENCE [LARGE SCALE GENOMIC DNA]</scope>
    <source>
        <strain evidence="2 4">DSM 21643</strain>
    </source>
</reference>
<keyword evidence="1" id="KW-0812">Transmembrane</keyword>
<proteinExistence type="predicted"/>
<accession>A0AB38DSJ2</accession>
<dbReference type="PANTHER" id="PTHR40078:SF1">
    <property type="entry name" value="INTEGRAL MEMBRANE PROTEIN"/>
    <property type="match status" value="1"/>
</dbReference>
<dbReference type="Pfam" id="PF19700">
    <property type="entry name" value="DUF6198"/>
    <property type="match status" value="1"/>
</dbReference>
<evidence type="ECO:0000256" key="1">
    <source>
        <dbReference type="SAM" id="Phobius"/>
    </source>
</evidence>
<dbReference type="EMBL" id="MTBM01000003">
    <property type="protein sequence ID" value="OSI10860.1"/>
    <property type="molecule type" value="Genomic_DNA"/>
</dbReference>
<name>A0AB38DSJ2_9NEIS</name>
<feature type="transmembrane region" description="Helical" evidence="1">
    <location>
        <begin position="177"/>
        <end position="201"/>
    </location>
</feature>
<dbReference type="AlphaFoldDB" id="A0AB38DSJ2"/>
<dbReference type="RefSeq" id="WP_085362949.1">
    <property type="nucleotide sequence ID" value="NZ_LT906434.1"/>
</dbReference>
<reference evidence="3 5" key="2">
    <citation type="submission" date="2017-06" db="EMBL/GenBank/DDBJ databases">
        <authorList>
            <consortium name="Pathogen Informatics"/>
        </authorList>
    </citation>
    <scope>NUCLEOTIDE SEQUENCE [LARGE SCALE GENOMIC DNA]</scope>
    <source>
        <strain evidence="3 5">NCTC12230</strain>
    </source>
</reference>
<feature type="transmembrane region" description="Helical" evidence="1">
    <location>
        <begin position="60"/>
        <end position="84"/>
    </location>
</feature>
<organism evidence="3 5">
    <name type="scientific">Neisseria zoodegmatis</name>
    <dbReference type="NCBI Taxonomy" id="326523"/>
    <lineage>
        <taxon>Bacteria</taxon>
        <taxon>Pseudomonadati</taxon>
        <taxon>Pseudomonadota</taxon>
        <taxon>Betaproteobacteria</taxon>
        <taxon>Neisseriales</taxon>
        <taxon>Neisseriaceae</taxon>
        <taxon>Neisseria</taxon>
    </lineage>
</organism>
<dbReference type="InterPro" id="IPR038750">
    <property type="entry name" value="YczE/YyaS-like"/>
</dbReference>
<gene>
    <name evidence="2" type="ORF">BWD10_02800</name>
    <name evidence="3" type="ORF">SAMEA4504057_01602</name>
</gene>
<feature type="transmembrane region" description="Helical" evidence="1">
    <location>
        <begin position="91"/>
        <end position="112"/>
    </location>
</feature>
<dbReference type="KEGG" id="nzo:SAMEA4504057_1602"/>
<feature type="transmembrane region" description="Helical" evidence="1">
    <location>
        <begin position="26"/>
        <end position="48"/>
    </location>
</feature>
<dbReference type="EMBL" id="LT906434">
    <property type="protein sequence ID" value="SNU80091.1"/>
    <property type="molecule type" value="Genomic_DNA"/>
</dbReference>
<evidence type="ECO:0000313" key="5">
    <source>
        <dbReference type="Proteomes" id="UP000215033"/>
    </source>
</evidence>
<sequence length="220" mass="23516">MTQTRRILPKTPWSAPAWWSLRPQSLAMLCFALILFGVGEGMLVNAALGSTPWTVLAQGIVVQSGLDIGTVTFLISAAVLMLWLPLRQRPGLGTILNMVLIAAVLGVFVQWVSPPAALGWRLLQCVGGVVVIGMASSLYLTCYLGAGPRDGLMIGLCQKTGWRVGVVRTMIESSVCLTGWLLGGVVGLGTLLFAFGVGWVVQLSLQQIAKRYPQQPIEAV</sequence>
<feature type="transmembrane region" description="Helical" evidence="1">
    <location>
        <begin position="118"/>
        <end position="140"/>
    </location>
</feature>
<evidence type="ECO:0000313" key="2">
    <source>
        <dbReference type="EMBL" id="OSI10860.1"/>
    </source>
</evidence>
<keyword evidence="4" id="KW-1185">Reference proteome</keyword>
<dbReference type="Proteomes" id="UP000215033">
    <property type="component" value="Chromosome 1"/>
</dbReference>
<dbReference type="PANTHER" id="PTHR40078">
    <property type="entry name" value="INTEGRAL MEMBRANE PROTEIN-RELATED"/>
    <property type="match status" value="1"/>
</dbReference>
<keyword evidence="1" id="KW-0472">Membrane</keyword>